<dbReference type="GO" id="GO:0030154">
    <property type="term" value="P:cell differentiation"/>
    <property type="evidence" value="ECO:0007669"/>
    <property type="project" value="TreeGrafter"/>
</dbReference>
<evidence type="ECO:0000256" key="1">
    <source>
        <dbReference type="ARBA" id="ARBA00023125"/>
    </source>
</evidence>
<dbReference type="Proteomes" id="UP000034680">
    <property type="component" value="Unassembled WGS sequence"/>
</dbReference>
<dbReference type="InterPro" id="IPR036910">
    <property type="entry name" value="HMG_box_dom_sf"/>
</dbReference>
<name>A0A0G2H859_9PEZI</name>
<feature type="domain" description="HMG box" evidence="5">
    <location>
        <begin position="149"/>
        <end position="217"/>
    </location>
</feature>
<dbReference type="CDD" id="cd01389">
    <property type="entry name" value="HMG-box_ROX1-like"/>
    <property type="match status" value="1"/>
</dbReference>
<reference evidence="6 7" key="1">
    <citation type="submission" date="2015-05" db="EMBL/GenBank/DDBJ databases">
        <title>Distinctive expansion of gene families associated with plant cell wall degradation and secondary metabolism in the genomes of grapevine trunk pathogens.</title>
        <authorList>
            <person name="Lawrence D.P."/>
            <person name="Travadon R."/>
            <person name="Rolshausen P.E."/>
            <person name="Baumgartner K."/>
        </authorList>
    </citation>
    <scope>NUCLEOTIDE SEQUENCE [LARGE SCALE GENOMIC DNA]</scope>
    <source>
        <strain evidence="6">DA912</strain>
    </source>
</reference>
<evidence type="ECO:0000259" key="5">
    <source>
        <dbReference type="PROSITE" id="PS50118"/>
    </source>
</evidence>
<keyword evidence="2" id="KW-0804">Transcription</keyword>
<dbReference type="AlphaFoldDB" id="A0A0G2H859"/>
<sequence>MADMKPKMTAVHDGQGRMAIYVDESMGQDRIVSVVGPRYQQAVIHGEPCTIFFDKNARMFCIAPVFYKQELVDRPGRYDHIIDLDWLPGAGPSAPSAPTVATGNTDDTGNSTSGGAEEEEEGDALSTDEMDVDEQAPATTGSPQSNEKIPRPPNSWILFRMEKSKELREANPSMSAGEVSTEAARQWKALSDEAKVFYQEMAKEAALQHKMQYPDYRYKPGRK</sequence>
<comment type="caution">
    <text evidence="6">The sequence shown here is derived from an EMBL/GenBank/DDBJ whole genome shotgun (WGS) entry which is preliminary data.</text>
</comment>
<dbReference type="GO" id="GO:0005634">
    <property type="term" value="C:nucleus"/>
    <property type="evidence" value="ECO:0007669"/>
    <property type="project" value="UniProtKB-UniRule"/>
</dbReference>
<dbReference type="EMBL" id="LCUC01000388">
    <property type="protein sequence ID" value="KKY31413.1"/>
    <property type="molecule type" value="Genomic_DNA"/>
</dbReference>
<dbReference type="InterPro" id="IPR050140">
    <property type="entry name" value="SRY-related_HMG-box_TF-like"/>
</dbReference>
<feature type="region of interest" description="Disordered" evidence="4">
    <location>
        <begin position="92"/>
        <end position="154"/>
    </location>
</feature>
<feature type="compositionally biased region" description="Polar residues" evidence="4">
    <location>
        <begin position="137"/>
        <end position="147"/>
    </location>
</feature>
<reference evidence="6 7" key="2">
    <citation type="submission" date="2015-05" db="EMBL/GenBank/DDBJ databases">
        <authorList>
            <person name="Morales-Cruz A."/>
            <person name="Amrine K.C."/>
            <person name="Cantu D."/>
        </authorList>
    </citation>
    <scope>NUCLEOTIDE SEQUENCE [LARGE SCALE GENOMIC DNA]</scope>
    <source>
        <strain evidence="6">DA912</strain>
    </source>
</reference>
<protein>
    <submittedName>
        <fullName evidence="6">Putative mating-type protein mat1</fullName>
    </submittedName>
</protein>
<dbReference type="PANTHER" id="PTHR10270:SF161">
    <property type="entry name" value="SEX-DETERMINING REGION Y PROTEIN"/>
    <property type="match status" value="1"/>
</dbReference>
<evidence type="ECO:0000256" key="4">
    <source>
        <dbReference type="SAM" id="MobiDB-lite"/>
    </source>
</evidence>
<keyword evidence="7" id="KW-1185">Reference proteome</keyword>
<dbReference type="OrthoDB" id="6247875at2759"/>
<organism evidence="6 7">
    <name type="scientific">Diaporthe ampelina</name>
    <dbReference type="NCBI Taxonomy" id="1214573"/>
    <lineage>
        <taxon>Eukaryota</taxon>
        <taxon>Fungi</taxon>
        <taxon>Dikarya</taxon>
        <taxon>Ascomycota</taxon>
        <taxon>Pezizomycotina</taxon>
        <taxon>Sordariomycetes</taxon>
        <taxon>Sordariomycetidae</taxon>
        <taxon>Diaporthales</taxon>
        <taxon>Diaporthaceae</taxon>
        <taxon>Diaporthe</taxon>
    </lineage>
</organism>
<feature type="compositionally biased region" description="Acidic residues" evidence="4">
    <location>
        <begin position="116"/>
        <end position="134"/>
    </location>
</feature>
<dbReference type="Gene3D" id="1.10.30.10">
    <property type="entry name" value="High mobility group box domain"/>
    <property type="match status" value="1"/>
</dbReference>
<accession>A0A0G2H859</accession>
<keyword evidence="1 3" id="KW-0238">DNA-binding</keyword>
<dbReference type="STRING" id="1214573.A0A0G2H859"/>
<evidence type="ECO:0000256" key="3">
    <source>
        <dbReference type="PROSITE-ProRule" id="PRU00267"/>
    </source>
</evidence>
<evidence type="ECO:0000256" key="2">
    <source>
        <dbReference type="ARBA" id="ARBA00023163"/>
    </source>
</evidence>
<evidence type="ECO:0000313" key="7">
    <source>
        <dbReference type="Proteomes" id="UP000034680"/>
    </source>
</evidence>
<keyword evidence="3" id="KW-0539">Nucleus</keyword>
<feature type="compositionally biased region" description="Low complexity" evidence="4">
    <location>
        <begin position="92"/>
        <end position="103"/>
    </location>
</feature>
<dbReference type="SMART" id="SM00398">
    <property type="entry name" value="HMG"/>
    <property type="match status" value="1"/>
</dbReference>
<dbReference type="GO" id="GO:0001228">
    <property type="term" value="F:DNA-binding transcription activator activity, RNA polymerase II-specific"/>
    <property type="evidence" value="ECO:0007669"/>
    <property type="project" value="TreeGrafter"/>
</dbReference>
<evidence type="ECO:0000313" key="6">
    <source>
        <dbReference type="EMBL" id="KKY31413.1"/>
    </source>
</evidence>
<dbReference type="Pfam" id="PF00505">
    <property type="entry name" value="HMG_box"/>
    <property type="match status" value="1"/>
</dbReference>
<proteinExistence type="predicted"/>
<dbReference type="SUPFAM" id="SSF47095">
    <property type="entry name" value="HMG-box"/>
    <property type="match status" value="1"/>
</dbReference>
<dbReference type="PROSITE" id="PS50118">
    <property type="entry name" value="HMG_BOX_2"/>
    <property type="match status" value="1"/>
</dbReference>
<dbReference type="PANTHER" id="PTHR10270">
    <property type="entry name" value="SOX TRANSCRIPTION FACTOR"/>
    <property type="match status" value="1"/>
</dbReference>
<dbReference type="InterPro" id="IPR009071">
    <property type="entry name" value="HMG_box_dom"/>
</dbReference>
<gene>
    <name evidence="6" type="ORF">UCDDA912_g08604</name>
</gene>
<dbReference type="GO" id="GO:0000978">
    <property type="term" value="F:RNA polymerase II cis-regulatory region sequence-specific DNA binding"/>
    <property type="evidence" value="ECO:0007669"/>
    <property type="project" value="TreeGrafter"/>
</dbReference>
<feature type="DNA-binding region" description="HMG box" evidence="3">
    <location>
        <begin position="149"/>
        <end position="217"/>
    </location>
</feature>